<accession>A0AA35PBD2</accession>
<dbReference type="Gene3D" id="3.40.50.1820">
    <property type="entry name" value="alpha/beta hydrolase"/>
    <property type="match status" value="1"/>
</dbReference>
<dbReference type="AlphaFoldDB" id="A0AA35PBD2"/>
<evidence type="ECO:0000313" key="6">
    <source>
        <dbReference type="EMBL" id="CAI5782726.1"/>
    </source>
</evidence>
<sequence>MSFGRFVASALVTVCIYPALFLVSTVTHFAQAVLPPGIDQPLKLRLFHIIFISLFPLGAIGKKLGLFSVLDLLRLVANGFPLSPDASLLIQNQQFDEVPVRVYQPKKTTTGKRKAFVFIHGGSGVFGSPEGYERLLRHIAKECGMVVVAVRYGLGPENPYPNQYVECLRALVYFMKNVADYHVDSSHIIVGGDSCGANFATRLCQLLVDRKDLPKIHAQMLLYPALQGMDFNLPSYQQNSQVPILFRQVVGHYICLYLNKNTSLANDVLEGCHVPEHIRLKYQKWVNGDLISEEFKVRGYKPQDPKICKFKPKVYEEMKQLLELTFSPLFAEDAVICQLPQTYILTCEFDVLRDDGLLYKKRLEDNGVSVKWVHLANGFHAVAVCFGYGNLSFPTADQIAESVVEFVKSL</sequence>
<keyword evidence="4" id="KW-1133">Transmembrane helix</keyword>
<dbReference type="GO" id="GO:0016020">
    <property type="term" value="C:membrane"/>
    <property type="evidence" value="ECO:0007669"/>
    <property type="project" value="InterPro"/>
</dbReference>
<evidence type="ECO:0000256" key="4">
    <source>
        <dbReference type="SAM" id="Phobius"/>
    </source>
</evidence>
<dbReference type="Proteomes" id="UP001178461">
    <property type="component" value="Chromosome 8"/>
</dbReference>
<dbReference type="EMBL" id="OX395133">
    <property type="protein sequence ID" value="CAI5782726.1"/>
    <property type="molecule type" value="Genomic_DNA"/>
</dbReference>
<keyword evidence="2" id="KW-0378">Hydrolase</keyword>
<feature type="transmembrane region" description="Helical" evidence="4">
    <location>
        <begin position="42"/>
        <end position="60"/>
    </location>
</feature>
<organism evidence="6 7">
    <name type="scientific">Podarcis lilfordi</name>
    <name type="common">Lilford's wall lizard</name>
    <dbReference type="NCBI Taxonomy" id="74358"/>
    <lineage>
        <taxon>Eukaryota</taxon>
        <taxon>Metazoa</taxon>
        <taxon>Chordata</taxon>
        <taxon>Craniata</taxon>
        <taxon>Vertebrata</taxon>
        <taxon>Euteleostomi</taxon>
        <taxon>Lepidosauria</taxon>
        <taxon>Squamata</taxon>
        <taxon>Bifurcata</taxon>
        <taxon>Unidentata</taxon>
        <taxon>Episquamata</taxon>
        <taxon>Laterata</taxon>
        <taxon>Lacertibaenia</taxon>
        <taxon>Lacertidae</taxon>
        <taxon>Podarcis</taxon>
    </lineage>
</organism>
<dbReference type="InterPro" id="IPR050300">
    <property type="entry name" value="GDXG_lipolytic_enzyme"/>
</dbReference>
<evidence type="ECO:0000256" key="2">
    <source>
        <dbReference type="ARBA" id="ARBA00022801"/>
    </source>
</evidence>
<keyword evidence="4" id="KW-0812">Transmembrane</keyword>
<dbReference type="SUPFAM" id="SSF53474">
    <property type="entry name" value="alpha/beta-Hydrolases"/>
    <property type="match status" value="1"/>
</dbReference>
<dbReference type="InterPro" id="IPR017157">
    <property type="entry name" value="Arylacetamide_deacetylase"/>
</dbReference>
<keyword evidence="7" id="KW-1185">Reference proteome</keyword>
<comment type="similarity">
    <text evidence="1">Belongs to the 'GDXG' lipolytic enzyme family.</text>
</comment>
<feature type="domain" description="Alpha/beta hydrolase fold-3" evidence="5">
    <location>
        <begin position="318"/>
        <end position="382"/>
    </location>
</feature>
<feature type="active site" evidence="3">
    <location>
        <position position="350"/>
    </location>
</feature>
<dbReference type="PANTHER" id="PTHR48081:SF32">
    <property type="entry name" value="ALPHA_BETA HYDROLASE FOLD-3 DOMAIN-CONTAINING PROTEIN"/>
    <property type="match status" value="1"/>
</dbReference>
<dbReference type="InterPro" id="IPR013094">
    <property type="entry name" value="AB_hydrolase_3"/>
</dbReference>
<proteinExistence type="inferred from homology"/>
<feature type="active site" evidence="3">
    <location>
        <position position="380"/>
    </location>
</feature>
<dbReference type="Pfam" id="PF07859">
    <property type="entry name" value="Abhydrolase_3"/>
    <property type="match status" value="2"/>
</dbReference>
<reference evidence="6" key="1">
    <citation type="submission" date="2022-12" db="EMBL/GenBank/DDBJ databases">
        <authorList>
            <person name="Alioto T."/>
            <person name="Alioto T."/>
            <person name="Gomez Garrido J."/>
        </authorList>
    </citation>
    <scope>NUCLEOTIDE SEQUENCE</scope>
</reference>
<gene>
    <name evidence="6" type="ORF">PODLI_1B031429</name>
</gene>
<feature type="active site" evidence="3">
    <location>
        <position position="194"/>
    </location>
</feature>
<protein>
    <submittedName>
        <fullName evidence="6">Arylacetamide deacetylase-like 4</fullName>
    </submittedName>
</protein>
<evidence type="ECO:0000256" key="3">
    <source>
        <dbReference type="PIRSR" id="PIRSR037251-1"/>
    </source>
</evidence>
<keyword evidence="4" id="KW-0472">Membrane</keyword>
<dbReference type="InterPro" id="IPR029058">
    <property type="entry name" value="AB_hydrolase_fold"/>
</dbReference>
<feature type="domain" description="Alpha/beta hydrolase fold-3" evidence="5">
    <location>
        <begin position="116"/>
        <end position="262"/>
    </location>
</feature>
<name>A0AA35PBD2_9SAUR</name>
<evidence type="ECO:0000256" key="1">
    <source>
        <dbReference type="ARBA" id="ARBA00010515"/>
    </source>
</evidence>
<dbReference type="GO" id="GO:0052689">
    <property type="term" value="F:carboxylic ester hydrolase activity"/>
    <property type="evidence" value="ECO:0007669"/>
    <property type="project" value="InterPro"/>
</dbReference>
<dbReference type="PIRSF" id="PIRSF037251">
    <property type="entry name" value="Arylacetamide_deacetylase"/>
    <property type="match status" value="1"/>
</dbReference>
<dbReference type="PANTHER" id="PTHR48081">
    <property type="entry name" value="AB HYDROLASE SUPERFAMILY PROTEIN C4A8.06C"/>
    <property type="match status" value="1"/>
</dbReference>
<evidence type="ECO:0000313" key="7">
    <source>
        <dbReference type="Proteomes" id="UP001178461"/>
    </source>
</evidence>
<evidence type="ECO:0000259" key="5">
    <source>
        <dbReference type="Pfam" id="PF07859"/>
    </source>
</evidence>